<sequence>MTQEIQSTPLDLSALVGSRICHDLISPLGAIANGVELMALTGAEQTPEMLLIAESVEAAVTKVRPSDVHFFLTAQMRAEHQIALNIEVSDAEIKMTF</sequence>
<dbReference type="Proteomes" id="UP000048949">
    <property type="component" value="Unassembled WGS sequence"/>
</dbReference>
<reference evidence="1 2" key="1">
    <citation type="submission" date="2015-04" db="EMBL/GenBank/DDBJ databases">
        <authorList>
            <person name="Syromyatnikov M.Y."/>
            <person name="Popov V.N."/>
        </authorList>
    </citation>
    <scope>NUCLEOTIDE SEQUENCE [LARGE SCALE GENOMIC DNA]</scope>
    <source>
        <strain evidence="1 2">CECT 5292</strain>
    </source>
</reference>
<dbReference type="RefSeq" id="WP_053084818.1">
    <property type="nucleotide sequence ID" value="NZ_CBFHGK010000006.1"/>
</dbReference>
<evidence type="ECO:0008006" key="3">
    <source>
        <dbReference type="Google" id="ProtNLM"/>
    </source>
</evidence>
<organism evidence="1 2">
    <name type="scientific">Nereida ignava</name>
    <dbReference type="NCBI Taxonomy" id="282199"/>
    <lineage>
        <taxon>Bacteria</taxon>
        <taxon>Pseudomonadati</taxon>
        <taxon>Pseudomonadota</taxon>
        <taxon>Alphaproteobacteria</taxon>
        <taxon>Rhodobacterales</taxon>
        <taxon>Roseobacteraceae</taxon>
        <taxon>Nereida</taxon>
    </lineage>
</organism>
<name>A0A0U1NI79_9RHOB</name>
<dbReference type="EMBL" id="CVQV01000002">
    <property type="protein sequence ID" value="CRK74395.1"/>
    <property type="molecule type" value="Genomic_DNA"/>
</dbReference>
<dbReference type="AlphaFoldDB" id="A0A0U1NI79"/>
<keyword evidence="2" id="KW-1185">Reference proteome</keyword>
<protein>
    <recommendedName>
        <fullName evidence="3">Histidine phosphotransferase ChpT C-terminal domain-containing protein</fullName>
    </recommendedName>
</protein>
<gene>
    <name evidence="1" type="ORF">NIG5292_00425</name>
</gene>
<evidence type="ECO:0000313" key="1">
    <source>
        <dbReference type="EMBL" id="CRK74395.1"/>
    </source>
</evidence>
<dbReference type="STRING" id="282199.GCA_001049735_00425"/>
<accession>A0A0U1NI79</accession>
<evidence type="ECO:0000313" key="2">
    <source>
        <dbReference type="Proteomes" id="UP000048949"/>
    </source>
</evidence>
<dbReference type="Gene3D" id="1.10.287.130">
    <property type="match status" value="1"/>
</dbReference>
<proteinExistence type="predicted"/>